<dbReference type="EMBL" id="CP054139">
    <property type="protein sequence ID" value="QKJ29328.1"/>
    <property type="molecule type" value="Genomic_DNA"/>
</dbReference>
<accession>A0A7D4PST0</accession>
<evidence type="ECO:0000313" key="1">
    <source>
        <dbReference type="EMBL" id="QKJ29328.1"/>
    </source>
</evidence>
<evidence type="ECO:0000313" key="2">
    <source>
        <dbReference type="Proteomes" id="UP000505355"/>
    </source>
</evidence>
<organism evidence="1 2">
    <name type="scientific">Mucilaginibacter mali</name>
    <dbReference type="NCBI Taxonomy" id="2740462"/>
    <lineage>
        <taxon>Bacteria</taxon>
        <taxon>Pseudomonadati</taxon>
        <taxon>Bacteroidota</taxon>
        <taxon>Sphingobacteriia</taxon>
        <taxon>Sphingobacteriales</taxon>
        <taxon>Sphingobacteriaceae</taxon>
        <taxon>Mucilaginibacter</taxon>
    </lineage>
</organism>
<dbReference type="KEGG" id="mmab:HQ865_06010"/>
<gene>
    <name evidence="1" type="ORF">HQ865_06010</name>
</gene>
<name>A0A7D4PST0_9SPHI</name>
<dbReference type="Proteomes" id="UP000505355">
    <property type="component" value="Chromosome"/>
</dbReference>
<protein>
    <submittedName>
        <fullName evidence="1">Uncharacterized protein</fullName>
    </submittedName>
</protein>
<sequence length="114" mass="12704">MTVCFSDSKRASGRKRAEQWWPVGGRGISLVLKRRLVGAKQGIKVQPVVQPALLGKGLCGRGSIFAVLNFATFFQEKVVGPCGYEQTNIHESTTDHPMRLPRYRSQMTIPFNVI</sequence>
<dbReference type="AlphaFoldDB" id="A0A7D4PST0"/>
<proteinExistence type="predicted"/>
<keyword evidence="2" id="KW-1185">Reference proteome</keyword>
<dbReference type="RefSeq" id="WP_173414022.1">
    <property type="nucleotide sequence ID" value="NZ_CP054139.1"/>
</dbReference>
<reference evidence="1 2" key="1">
    <citation type="submission" date="2020-05" db="EMBL/GenBank/DDBJ databases">
        <title>Mucilaginibacter mali sp. nov.</title>
        <authorList>
            <person name="Kim H.S."/>
            <person name="Lee K.C."/>
            <person name="Suh M.K."/>
            <person name="Kim J.-S."/>
            <person name="Han K.-I."/>
            <person name="Eom M.K."/>
            <person name="Shin Y.K."/>
            <person name="Lee J.-S."/>
        </authorList>
    </citation>
    <scope>NUCLEOTIDE SEQUENCE [LARGE SCALE GENOMIC DNA]</scope>
    <source>
        <strain evidence="1 2">G2-14</strain>
    </source>
</reference>